<dbReference type="EMBL" id="NMUH01006934">
    <property type="protein sequence ID" value="MQM16278.1"/>
    <property type="molecule type" value="Genomic_DNA"/>
</dbReference>
<gene>
    <name evidence="5" type="ORF">Taro_049232</name>
</gene>
<evidence type="ECO:0000313" key="5">
    <source>
        <dbReference type="EMBL" id="MQM16278.1"/>
    </source>
</evidence>
<feature type="repeat" description="PPR" evidence="3">
    <location>
        <begin position="364"/>
        <end position="398"/>
    </location>
</feature>
<sequence length="465" mass="52886">MLSLRTVRRVCAAFDTIALTAIVAGLPKPKTRAKSDIAASTGISVNPLAPKQETHMNADEVNSTGPHRETDADTLSGQCPELQLLSEPALIRLKKERDPEKLFLLFRSNAKNRFVVENRFAFEDTVSRLAGTRRFDLIEQLLEQQKALPQGRREGFIVRIIMLYGKAEMPFHALRTFDEMHLHGCPRTVKSFNATLRVLCQTRSYEEIQTFFHDAPIKYGISVDEISCNILIKVMCELGSLESAYLAMVAMEEAGIRPDVVTYTTLMASSYKHDRWEIGDGLWNLMVIRGCSPNLATYNVRIQYLINKNRSWQARSLMKKMVASGIKPDELTFNLIIKGFCRMGEIDMAKRIFMTMHSRRCKPNGKIYQTMVHYLCKAGDLDVAYMLCKESMKRNWFPSMPTIQKLLEGLVSISKEKDAWEIMKLVRGKLEVQDGHRVAYDSPSQHNVCSDPQKAAMEKGDWSES</sequence>
<evidence type="ECO:0000256" key="4">
    <source>
        <dbReference type="SAM" id="MobiDB-lite"/>
    </source>
</evidence>
<dbReference type="Pfam" id="PF01535">
    <property type="entry name" value="PPR"/>
    <property type="match status" value="2"/>
</dbReference>
<dbReference type="PROSITE" id="PS51375">
    <property type="entry name" value="PPR"/>
    <property type="match status" value="5"/>
</dbReference>
<dbReference type="NCBIfam" id="TIGR00756">
    <property type="entry name" value="PPR"/>
    <property type="match status" value="4"/>
</dbReference>
<dbReference type="AlphaFoldDB" id="A0A843XAE6"/>
<feature type="compositionally biased region" description="Basic and acidic residues" evidence="4">
    <location>
        <begin position="456"/>
        <end position="465"/>
    </location>
</feature>
<dbReference type="OrthoDB" id="185373at2759"/>
<dbReference type="Pfam" id="PF13041">
    <property type="entry name" value="PPR_2"/>
    <property type="match status" value="2"/>
</dbReference>
<reference evidence="5" key="1">
    <citation type="submission" date="2017-07" db="EMBL/GenBank/DDBJ databases">
        <title>Taro Niue Genome Assembly and Annotation.</title>
        <authorList>
            <person name="Atibalentja N."/>
            <person name="Keating K."/>
            <person name="Fields C.J."/>
        </authorList>
    </citation>
    <scope>NUCLEOTIDE SEQUENCE</scope>
    <source>
        <strain evidence="5">Niue_2</strain>
        <tissue evidence="5">Leaf</tissue>
    </source>
</reference>
<protein>
    <recommendedName>
        <fullName evidence="7">Pentatricopeptide repeat-containing protein</fullName>
    </recommendedName>
</protein>
<dbReference type="InterPro" id="IPR050667">
    <property type="entry name" value="PPR-containing_protein"/>
</dbReference>
<proteinExistence type="inferred from homology"/>
<feature type="repeat" description="PPR" evidence="3">
    <location>
        <begin position="224"/>
        <end position="258"/>
    </location>
</feature>
<accession>A0A843XAE6</accession>
<dbReference type="Gene3D" id="1.25.40.10">
    <property type="entry name" value="Tetratricopeptide repeat domain"/>
    <property type="match status" value="2"/>
</dbReference>
<feature type="repeat" description="PPR" evidence="3">
    <location>
        <begin position="259"/>
        <end position="293"/>
    </location>
</feature>
<dbReference type="Proteomes" id="UP000652761">
    <property type="component" value="Unassembled WGS sequence"/>
</dbReference>
<keyword evidence="6" id="KW-1185">Reference proteome</keyword>
<feature type="region of interest" description="Disordered" evidence="4">
    <location>
        <begin position="49"/>
        <end position="74"/>
    </location>
</feature>
<feature type="region of interest" description="Disordered" evidence="4">
    <location>
        <begin position="441"/>
        <end position="465"/>
    </location>
</feature>
<feature type="repeat" description="PPR" evidence="3">
    <location>
        <begin position="329"/>
        <end position="363"/>
    </location>
</feature>
<dbReference type="PANTHER" id="PTHR47939:SF7">
    <property type="entry name" value="REPEAT-CONTAINING PROTEIN, PUTATIVE-RELATED"/>
    <property type="match status" value="1"/>
</dbReference>
<organism evidence="5 6">
    <name type="scientific">Colocasia esculenta</name>
    <name type="common">Wild taro</name>
    <name type="synonym">Arum esculentum</name>
    <dbReference type="NCBI Taxonomy" id="4460"/>
    <lineage>
        <taxon>Eukaryota</taxon>
        <taxon>Viridiplantae</taxon>
        <taxon>Streptophyta</taxon>
        <taxon>Embryophyta</taxon>
        <taxon>Tracheophyta</taxon>
        <taxon>Spermatophyta</taxon>
        <taxon>Magnoliopsida</taxon>
        <taxon>Liliopsida</taxon>
        <taxon>Araceae</taxon>
        <taxon>Aroideae</taxon>
        <taxon>Colocasieae</taxon>
        <taxon>Colocasia</taxon>
    </lineage>
</organism>
<evidence type="ECO:0000256" key="3">
    <source>
        <dbReference type="PROSITE-ProRule" id="PRU00708"/>
    </source>
</evidence>
<dbReference type="PANTHER" id="PTHR47939">
    <property type="entry name" value="MEMBRANE-ASSOCIATED SALT-INDUCIBLE PROTEIN-LIKE"/>
    <property type="match status" value="1"/>
</dbReference>
<evidence type="ECO:0008006" key="7">
    <source>
        <dbReference type="Google" id="ProtNLM"/>
    </source>
</evidence>
<dbReference type="InterPro" id="IPR011990">
    <property type="entry name" value="TPR-like_helical_dom_sf"/>
</dbReference>
<dbReference type="InterPro" id="IPR002885">
    <property type="entry name" value="PPR_rpt"/>
</dbReference>
<name>A0A843XAE6_COLES</name>
<keyword evidence="2" id="KW-0677">Repeat</keyword>
<evidence type="ECO:0000313" key="6">
    <source>
        <dbReference type="Proteomes" id="UP000652761"/>
    </source>
</evidence>
<evidence type="ECO:0000256" key="2">
    <source>
        <dbReference type="ARBA" id="ARBA00022737"/>
    </source>
</evidence>
<comment type="similarity">
    <text evidence="1">Belongs to the PPR family. P subfamily.</text>
</comment>
<comment type="caution">
    <text evidence="5">The sequence shown here is derived from an EMBL/GenBank/DDBJ whole genome shotgun (WGS) entry which is preliminary data.</text>
</comment>
<evidence type="ECO:0000256" key="1">
    <source>
        <dbReference type="ARBA" id="ARBA00007626"/>
    </source>
</evidence>
<feature type="repeat" description="PPR" evidence="3">
    <location>
        <begin position="294"/>
        <end position="328"/>
    </location>
</feature>